<dbReference type="PANTHER" id="PTHR30344">
    <property type="entry name" value="6-PHOSPHOGLUCONOLACTONASE-RELATED"/>
    <property type="match status" value="1"/>
</dbReference>
<dbReference type="Gene3D" id="2.130.10.10">
    <property type="entry name" value="YVTN repeat-like/Quinoprotein amine dehydrogenase"/>
    <property type="match status" value="1"/>
</dbReference>
<dbReference type="EMBL" id="QFKX01000001">
    <property type="protein sequence ID" value="PWH07767.1"/>
    <property type="molecule type" value="Genomic_DNA"/>
</dbReference>
<dbReference type="Pfam" id="PF10282">
    <property type="entry name" value="Lactonase"/>
    <property type="match status" value="1"/>
</dbReference>
<name>A0A2U2RPH2_9MICO</name>
<comment type="similarity">
    <text evidence="1">Belongs to the cycloisomerase 2 family.</text>
</comment>
<dbReference type="InterPro" id="IPR011045">
    <property type="entry name" value="N2O_reductase_N"/>
</dbReference>
<dbReference type="InterPro" id="IPR019405">
    <property type="entry name" value="Lactonase_7-beta_prop"/>
</dbReference>
<evidence type="ECO:0000313" key="3">
    <source>
        <dbReference type="Proteomes" id="UP000245590"/>
    </source>
</evidence>
<accession>A0A2U2RPH2</accession>
<evidence type="ECO:0000313" key="2">
    <source>
        <dbReference type="EMBL" id="PWH07767.1"/>
    </source>
</evidence>
<dbReference type="Proteomes" id="UP000245590">
    <property type="component" value="Unassembled WGS sequence"/>
</dbReference>
<sequence length="351" mass="36896">MTPTLIATGCYSSAGSGRGRGIELLEWSPEQGARVLATVDLPDPSFVIWSADGTLLHAVLETSPTRVVTLRPGADAASLEVIADITLRGEGGCHLALGPDGRTLIVAEFGSGTVETILLDEDGVPAELIDLDDHHDFAEGRTPHPHQSVLLPESDLIAITDLGLDRVLLYRQDRLDGHIDLAAELALPTGSGPRHLAADHESSELHISCELSGKVATAMRKPPGTGERSFVGDGSSIESTWDVTSNVAASGIEGENAVSHLELSADEHHLLVANRGPNTLSVLDRGQQAPQLLAEIGVGAHPRHFTQTQGHILVAAQEADRIDVLRLDGGDLEVAAEPIPSASVSCLAPRP</sequence>
<organism evidence="2 3">
    <name type="scientific">Brachybacterium endophyticum</name>
    <dbReference type="NCBI Taxonomy" id="2182385"/>
    <lineage>
        <taxon>Bacteria</taxon>
        <taxon>Bacillati</taxon>
        <taxon>Actinomycetota</taxon>
        <taxon>Actinomycetes</taxon>
        <taxon>Micrococcales</taxon>
        <taxon>Dermabacteraceae</taxon>
        <taxon>Brachybacterium</taxon>
    </lineage>
</organism>
<reference evidence="2 3" key="1">
    <citation type="submission" date="2018-05" db="EMBL/GenBank/DDBJ databases">
        <title>Brachybacterium sp. M1HQ-2T, whole genome shotgun sequence.</title>
        <authorList>
            <person name="Tuo L."/>
        </authorList>
    </citation>
    <scope>NUCLEOTIDE SEQUENCE [LARGE SCALE GENOMIC DNA]</scope>
    <source>
        <strain evidence="2 3">M1HQ-2</strain>
    </source>
</reference>
<protein>
    <submittedName>
        <fullName evidence="2">3-carboxymuconate cyclase</fullName>
    </submittedName>
</protein>
<keyword evidence="3" id="KW-1185">Reference proteome</keyword>
<dbReference type="InterPro" id="IPR050282">
    <property type="entry name" value="Cycloisomerase_2"/>
</dbReference>
<dbReference type="SUPFAM" id="SSF50974">
    <property type="entry name" value="Nitrous oxide reductase, N-terminal domain"/>
    <property type="match status" value="1"/>
</dbReference>
<dbReference type="GO" id="GO:0017057">
    <property type="term" value="F:6-phosphogluconolactonase activity"/>
    <property type="evidence" value="ECO:0007669"/>
    <property type="project" value="TreeGrafter"/>
</dbReference>
<dbReference type="AlphaFoldDB" id="A0A2U2RPH2"/>
<proteinExistence type="inferred from homology"/>
<dbReference type="InterPro" id="IPR015943">
    <property type="entry name" value="WD40/YVTN_repeat-like_dom_sf"/>
</dbReference>
<dbReference type="OrthoDB" id="9790815at2"/>
<dbReference type="RefSeq" id="WP_109274654.1">
    <property type="nucleotide sequence ID" value="NZ_QFKX01000001.1"/>
</dbReference>
<gene>
    <name evidence="2" type="ORF">DEO23_03930</name>
</gene>
<evidence type="ECO:0000256" key="1">
    <source>
        <dbReference type="ARBA" id="ARBA00005564"/>
    </source>
</evidence>
<dbReference type="PANTHER" id="PTHR30344:SF1">
    <property type="entry name" value="6-PHOSPHOGLUCONOLACTONASE"/>
    <property type="match status" value="1"/>
</dbReference>
<comment type="caution">
    <text evidence="2">The sequence shown here is derived from an EMBL/GenBank/DDBJ whole genome shotgun (WGS) entry which is preliminary data.</text>
</comment>